<evidence type="ECO:0000256" key="1">
    <source>
        <dbReference type="SAM" id="Phobius"/>
    </source>
</evidence>
<keyword evidence="1" id="KW-0812">Transmembrane</keyword>
<dbReference type="EMBL" id="GGFM01009656">
    <property type="protein sequence ID" value="MBW30407.1"/>
    <property type="molecule type" value="Transcribed_RNA"/>
</dbReference>
<keyword evidence="1" id="KW-1133">Transmembrane helix</keyword>
<sequence>MKKMHSVKLRGRRISSLLLVPPTLSRRSLAVPLNIHLTSTDETLDQLRLATGQTTDGGFHQQGRSSTATTTTGIVVDTDTDRMQWWQLGEAFAQQIGAVQVRQKRLVVHVERDVESLRVARKDRYRMIGTVVMMVMALTMVVLMVRLCTATCSSSSSWYDDDVRHASGCVSTANGHRSTACASQHLVLNLCRWKWC</sequence>
<feature type="transmembrane region" description="Helical" evidence="1">
    <location>
        <begin position="127"/>
        <end position="147"/>
    </location>
</feature>
<dbReference type="AlphaFoldDB" id="A0A2M3ZP97"/>
<protein>
    <submittedName>
        <fullName evidence="2">Putative secreted peptide</fullName>
    </submittedName>
</protein>
<evidence type="ECO:0000313" key="2">
    <source>
        <dbReference type="EMBL" id="MBW30407.1"/>
    </source>
</evidence>
<name>A0A2M3ZP97_9DIPT</name>
<accession>A0A2M3ZP97</accession>
<reference evidence="2" key="1">
    <citation type="submission" date="2018-01" db="EMBL/GenBank/DDBJ databases">
        <title>An insight into the sialome of Amazonian anophelines.</title>
        <authorList>
            <person name="Ribeiro J.M."/>
            <person name="Scarpassa V."/>
            <person name="Calvo E."/>
        </authorList>
    </citation>
    <scope>NUCLEOTIDE SEQUENCE</scope>
    <source>
        <tissue evidence="2">Salivary glands</tissue>
    </source>
</reference>
<proteinExistence type="predicted"/>
<keyword evidence="1" id="KW-0472">Membrane</keyword>
<organism evidence="2">
    <name type="scientific">Anopheles braziliensis</name>
    <dbReference type="NCBI Taxonomy" id="58242"/>
    <lineage>
        <taxon>Eukaryota</taxon>
        <taxon>Metazoa</taxon>
        <taxon>Ecdysozoa</taxon>
        <taxon>Arthropoda</taxon>
        <taxon>Hexapoda</taxon>
        <taxon>Insecta</taxon>
        <taxon>Pterygota</taxon>
        <taxon>Neoptera</taxon>
        <taxon>Endopterygota</taxon>
        <taxon>Diptera</taxon>
        <taxon>Nematocera</taxon>
        <taxon>Culicoidea</taxon>
        <taxon>Culicidae</taxon>
        <taxon>Anophelinae</taxon>
        <taxon>Anopheles</taxon>
    </lineage>
</organism>